<dbReference type="EMBL" id="LR633967">
    <property type="protein sequence ID" value="VUX56181.1"/>
    <property type="molecule type" value="Genomic_DNA"/>
</dbReference>
<reference evidence="2" key="1">
    <citation type="submission" date="2019-07" db="EMBL/GenBank/DDBJ databases">
        <authorList>
            <person name="Weber M."/>
            <person name="Kostadinov I."/>
            <person name="Kostadinov D I."/>
        </authorList>
    </citation>
    <scope>NUCLEOTIDE SEQUENCE</scope>
    <source>
        <strain evidence="2">Gfbio:sag-sample-m06:053724c1-46a9-4a36-b237-ea2bf867836b</strain>
    </source>
</reference>
<evidence type="ECO:0008006" key="3">
    <source>
        <dbReference type="Google" id="ProtNLM"/>
    </source>
</evidence>
<evidence type="ECO:0000256" key="1">
    <source>
        <dbReference type="SAM" id="Phobius"/>
    </source>
</evidence>
<dbReference type="AlphaFoldDB" id="A0A7D9D3A3"/>
<feature type="transmembrane region" description="Helical" evidence="1">
    <location>
        <begin position="119"/>
        <end position="136"/>
    </location>
</feature>
<protein>
    <recommendedName>
        <fullName evidence="3">DUF1761 domain-containing protein</fullName>
    </recommendedName>
</protein>
<sequence length="146" mass="15436">MDIKRFIIGTVVGAITIYILGYLIFDLAFGEFYSANAGSATGLVRDPQLMWAPALGSISYAALLTLAIGTRGDSVTIVDGIKTAAIVGFLLWFTVDFIFYGNFNMSNLTIAVVDPLLELVRAGIGGAVIVAVLGKISGAQEEPQTE</sequence>
<feature type="transmembrane region" description="Helical" evidence="1">
    <location>
        <begin position="7"/>
        <end position="29"/>
    </location>
</feature>
<feature type="transmembrane region" description="Helical" evidence="1">
    <location>
        <begin position="49"/>
        <end position="68"/>
    </location>
</feature>
<proteinExistence type="predicted"/>
<organism evidence="2">
    <name type="scientific">uncultured Woeseiaceae bacterium</name>
    <dbReference type="NCBI Taxonomy" id="1983305"/>
    <lineage>
        <taxon>Bacteria</taxon>
        <taxon>Pseudomonadati</taxon>
        <taxon>Pseudomonadota</taxon>
        <taxon>Gammaproteobacteria</taxon>
        <taxon>Woeseiales</taxon>
        <taxon>Woeseiaceae</taxon>
        <taxon>environmental samples</taxon>
    </lineage>
</organism>
<evidence type="ECO:0000313" key="2">
    <source>
        <dbReference type="EMBL" id="VUX56181.1"/>
    </source>
</evidence>
<keyword evidence="1" id="KW-0472">Membrane</keyword>
<name>A0A7D9D3A3_9GAMM</name>
<keyword evidence="1" id="KW-0812">Transmembrane</keyword>
<accession>A0A7D9D3A3</accession>
<keyword evidence="1" id="KW-1133">Transmembrane helix</keyword>
<gene>
    <name evidence="2" type="ORF">JTBM06_V1_370005</name>
</gene>
<feature type="transmembrane region" description="Helical" evidence="1">
    <location>
        <begin position="80"/>
        <end position="99"/>
    </location>
</feature>